<organism evidence="2 3">
    <name type="scientific">Acidipropionibacterium virtanenii</name>
    <dbReference type="NCBI Taxonomy" id="2057246"/>
    <lineage>
        <taxon>Bacteria</taxon>
        <taxon>Bacillati</taxon>
        <taxon>Actinomycetota</taxon>
        <taxon>Actinomycetes</taxon>
        <taxon>Propionibacteriales</taxon>
        <taxon>Propionibacteriaceae</taxon>
        <taxon>Acidipropionibacterium</taxon>
    </lineage>
</organism>
<feature type="transmembrane region" description="Helical" evidence="1">
    <location>
        <begin position="139"/>
        <end position="159"/>
    </location>
</feature>
<keyword evidence="1" id="KW-0472">Membrane</keyword>
<keyword evidence="3" id="KW-1185">Reference proteome</keyword>
<feature type="transmembrane region" description="Helical" evidence="1">
    <location>
        <begin position="98"/>
        <end position="119"/>
    </location>
</feature>
<dbReference type="Proteomes" id="UP000251995">
    <property type="component" value="Chromosome"/>
</dbReference>
<dbReference type="AlphaFoldDB" id="A0A344UWY2"/>
<dbReference type="RefSeq" id="WP_220149977.1">
    <property type="nucleotide sequence ID" value="NZ_CP025198.1"/>
</dbReference>
<evidence type="ECO:0000313" key="2">
    <source>
        <dbReference type="EMBL" id="AXE39780.1"/>
    </source>
</evidence>
<evidence type="ECO:0000256" key="1">
    <source>
        <dbReference type="SAM" id="Phobius"/>
    </source>
</evidence>
<feature type="transmembrane region" description="Helical" evidence="1">
    <location>
        <begin position="220"/>
        <end position="239"/>
    </location>
</feature>
<feature type="transmembrane region" description="Helical" evidence="1">
    <location>
        <begin position="195"/>
        <end position="214"/>
    </location>
</feature>
<keyword evidence="1" id="KW-1133">Transmembrane helix</keyword>
<dbReference type="EMBL" id="CP025198">
    <property type="protein sequence ID" value="AXE39780.1"/>
    <property type="molecule type" value="Genomic_DNA"/>
</dbReference>
<name>A0A344UWY2_9ACTN</name>
<feature type="transmembrane region" description="Helical" evidence="1">
    <location>
        <begin position="64"/>
        <end position="86"/>
    </location>
</feature>
<sequence>MNTRTPHSTDTREPWRRRAVITTVWSSAIALALLIASTVIAWSWREELPDPVASHWNGGSVPDAVSGLAGFLATMGITGIGCLVLFDAIALFMGRTAGTLRMAAAGNVWMAGLLATLTAGSLAPQRGLADAHQVALPGWLLPLALLAPLVPAVIAAILVPADRRRPATTAVPAGAPRIPLGEAARAVWLRRVSGGPGAAIAVGSILLIVVLSIVLNTPGVLALVAVLVLVLGAMLAFQVRVDATGLTARSLLGWPRTRIRADEVERASVIDVSPFRDFGGWGWRVGHGGRTGIVLRAGEALLVEQSGGRSLVITVDDAEQGAALLNTMAARARDRR</sequence>
<protein>
    <recommendedName>
        <fullName evidence="4">DUF1648 domain-containing protein</fullName>
    </recommendedName>
</protein>
<accession>A0A344UWY2</accession>
<feature type="transmembrane region" description="Helical" evidence="1">
    <location>
        <begin position="20"/>
        <end position="44"/>
    </location>
</feature>
<gene>
    <name evidence="2" type="ORF">JS278_02643</name>
</gene>
<dbReference type="KEGG" id="acij:JS278_02643"/>
<evidence type="ECO:0000313" key="3">
    <source>
        <dbReference type="Proteomes" id="UP000251995"/>
    </source>
</evidence>
<proteinExistence type="predicted"/>
<keyword evidence="1" id="KW-0812">Transmembrane</keyword>
<reference evidence="2 3" key="1">
    <citation type="submission" date="2017-12" db="EMBL/GenBank/DDBJ databases">
        <title>The whole genome sequence of the Acidipropionibacterium virtanenii sp. nov. type strain JS278.</title>
        <authorList>
            <person name="Laine P."/>
            <person name="Deptula P."/>
            <person name="Varmanen P."/>
            <person name="Auvinen P."/>
        </authorList>
    </citation>
    <scope>NUCLEOTIDE SEQUENCE [LARGE SCALE GENOMIC DNA]</scope>
    <source>
        <strain evidence="2 3">JS278</strain>
    </source>
</reference>
<evidence type="ECO:0008006" key="4">
    <source>
        <dbReference type="Google" id="ProtNLM"/>
    </source>
</evidence>